<gene>
    <name evidence="2" type="ORF">BKA67DRAFT_536903</name>
</gene>
<protein>
    <recommendedName>
        <fullName evidence="1">AAA+ ATPase lid domain-containing protein</fullName>
    </recommendedName>
</protein>
<name>A0A9P8UJ84_9PEZI</name>
<sequence length="113" mass="12950">MLLTNTDIGTTAELVEKNLRRFLRAVKEYLRSKEMQNLEMNGREIHNAFQKAVTLAGHSAEQGEGGKTVLTEEHLRSDTTSSIFQDIFLRLARIRRLSGPQLRRALRFIHEGD</sequence>
<reference evidence="2" key="1">
    <citation type="journal article" date="2021" name="Nat. Commun.">
        <title>Genetic determinants of endophytism in the Arabidopsis root mycobiome.</title>
        <authorList>
            <person name="Mesny F."/>
            <person name="Miyauchi S."/>
            <person name="Thiergart T."/>
            <person name="Pickel B."/>
            <person name="Atanasova L."/>
            <person name="Karlsson M."/>
            <person name="Huettel B."/>
            <person name="Barry K.W."/>
            <person name="Haridas S."/>
            <person name="Chen C."/>
            <person name="Bauer D."/>
            <person name="Andreopoulos W."/>
            <person name="Pangilinan J."/>
            <person name="LaButti K."/>
            <person name="Riley R."/>
            <person name="Lipzen A."/>
            <person name="Clum A."/>
            <person name="Drula E."/>
            <person name="Henrissat B."/>
            <person name="Kohler A."/>
            <person name="Grigoriev I.V."/>
            <person name="Martin F.M."/>
            <person name="Hacquard S."/>
        </authorList>
    </citation>
    <scope>NUCLEOTIDE SEQUENCE</scope>
    <source>
        <strain evidence="2">MPI-SDFR-AT-0073</strain>
    </source>
</reference>
<proteinExistence type="predicted"/>
<dbReference type="EMBL" id="JAGPXC010000005">
    <property type="protein sequence ID" value="KAH6653215.1"/>
    <property type="molecule type" value="Genomic_DNA"/>
</dbReference>
<accession>A0A9P8UJ84</accession>
<dbReference type="RefSeq" id="XP_045957492.1">
    <property type="nucleotide sequence ID" value="XM_046100230.1"/>
</dbReference>
<evidence type="ECO:0000313" key="2">
    <source>
        <dbReference type="EMBL" id="KAH6653215.1"/>
    </source>
</evidence>
<dbReference type="Pfam" id="PF23232">
    <property type="entry name" value="AAA_lid_13"/>
    <property type="match status" value="1"/>
</dbReference>
<dbReference type="GeneID" id="70129122"/>
<keyword evidence="3" id="KW-1185">Reference proteome</keyword>
<dbReference type="InterPro" id="IPR056599">
    <property type="entry name" value="AAA_lid_fung"/>
</dbReference>
<comment type="caution">
    <text evidence="2">The sequence shown here is derived from an EMBL/GenBank/DDBJ whole genome shotgun (WGS) entry which is preliminary data.</text>
</comment>
<dbReference type="AlphaFoldDB" id="A0A9P8UJ84"/>
<evidence type="ECO:0000259" key="1">
    <source>
        <dbReference type="Pfam" id="PF23232"/>
    </source>
</evidence>
<dbReference type="Proteomes" id="UP000758603">
    <property type="component" value="Unassembled WGS sequence"/>
</dbReference>
<evidence type="ECO:0000313" key="3">
    <source>
        <dbReference type="Proteomes" id="UP000758603"/>
    </source>
</evidence>
<organism evidence="2 3">
    <name type="scientific">Truncatella angustata</name>
    <dbReference type="NCBI Taxonomy" id="152316"/>
    <lineage>
        <taxon>Eukaryota</taxon>
        <taxon>Fungi</taxon>
        <taxon>Dikarya</taxon>
        <taxon>Ascomycota</taxon>
        <taxon>Pezizomycotina</taxon>
        <taxon>Sordariomycetes</taxon>
        <taxon>Xylariomycetidae</taxon>
        <taxon>Amphisphaeriales</taxon>
        <taxon>Sporocadaceae</taxon>
        <taxon>Truncatella</taxon>
    </lineage>
</organism>
<feature type="domain" description="AAA+ ATPase lid" evidence="1">
    <location>
        <begin position="22"/>
        <end position="77"/>
    </location>
</feature>
<dbReference type="OrthoDB" id="10042665at2759"/>